<reference evidence="2" key="1">
    <citation type="submission" date="2017-08" db="EMBL/GenBank/DDBJ databases">
        <authorList>
            <person name="Varghese N."/>
            <person name="Submissions S."/>
        </authorList>
    </citation>
    <scope>NUCLEOTIDE SEQUENCE [LARGE SCALE GENOMIC DNA]</scope>
    <source>
        <strain evidence="2">JA234</strain>
    </source>
</reference>
<name>A0A285CXB5_9RHOB</name>
<dbReference type="AlphaFoldDB" id="A0A285CXB5"/>
<protein>
    <submittedName>
        <fullName evidence="1">Uncharacterized protein</fullName>
    </submittedName>
</protein>
<dbReference type="EMBL" id="OAOQ01000010">
    <property type="protein sequence ID" value="SNX71593.1"/>
    <property type="molecule type" value="Genomic_DNA"/>
</dbReference>
<sequence>MSTLITVQTSLPSRAAWAALRYADKWLADRLEPEEGQFFVTATGSELAQDEDLRQRFAGLIALAPGLCASLADRLGGAPLGRFDVLQLLILHDHLAAEITLDPGDDARQASRILAGMTG</sequence>
<dbReference type="Proteomes" id="UP000219467">
    <property type="component" value="Unassembled WGS sequence"/>
</dbReference>
<gene>
    <name evidence="1" type="ORF">SAMN05878503_11043</name>
</gene>
<evidence type="ECO:0000313" key="2">
    <source>
        <dbReference type="Proteomes" id="UP000219467"/>
    </source>
</evidence>
<dbReference type="OrthoDB" id="9927849at2"/>
<evidence type="ECO:0000313" key="1">
    <source>
        <dbReference type="EMBL" id="SNX71593.1"/>
    </source>
</evidence>
<dbReference type="RefSeq" id="WP_097030831.1">
    <property type="nucleotide sequence ID" value="NZ_OAOQ01000010.1"/>
</dbReference>
<proteinExistence type="predicted"/>
<keyword evidence="2" id="KW-1185">Reference proteome</keyword>
<organism evidence="1 2">
    <name type="scientific">Cereibacter ovatus</name>
    <dbReference type="NCBI Taxonomy" id="439529"/>
    <lineage>
        <taxon>Bacteria</taxon>
        <taxon>Pseudomonadati</taxon>
        <taxon>Pseudomonadota</taxon>
        <taxon>Alphaproteobacteria</taxon>
        <taxon>Rhodobacterales</taxon>
        <taxon>Paracoccaceae</taxon>
        <taxon>Cereibacter</taxon>
    </lineage>
</organism>
<accession>A0A285CXB5</accession>